<sequence length="150" mass="16334">MVKILLALTGLVAAVDKDFSCSTNKGSFKITYAQAQAAAKAGGVDRGLSRYSSYPHPFHGGSGSGTYKIVFYDIPDKQCNRGQGLLEYPVYSDGTAWEKQKLVKDIKKKTPARVVYLQHNLKICGVMVHVIEDKGTGQGSGDFRVCDKVK</sequence>
<dbReference type="GO" id="GO:0004521">
    <property type="term" value="F:RNA endonuclease activity"/>
    <property type="evidence" value="ECO:0007669"/>
    <property type="project" value="InterPro"/>
</dbReference>
<evidence type="ECO:0000313" key="3">
    <source>
        <dbReference type="EMBL" id="KAF2149067.1"/>
    </source>
</evidence>
<dbReference type="EMBL" id="ML996092">
    <property type="protein sequence ID" value="KAF2149067.1"/>
    <property type="molecule type" value="Genomic_DNA"/>
</dbReference>
<evidence type="ECO:0000256" key="2">
    <source>
        <dbReference type="ARBA" id="ARBA00022801"/>
    </source>
</evidence>
<gene>
    <name evidence="3" type="ORF">K461DRAFT_301643</name>
</gene>
<dbReference type="GO" id="GO:0016787">
    <property type="term" value="F:hydrolase activity"/>
    <property type="evidence" value="ECO:0007669"/>
    <property type="project" value="UniProtKB-KW"/>
</dbReference>
<dbReference type="Gene3D" id="3.10.450.30">
    <property type="entry name" value="Microbial ribonucleases"/>
    <property type="match status" value="1"/>
</dbReference>
<dbReference type="Proteomes" id="UP000799439">
    <property type="component" value="Unassembled WGS sequence"/>
</dbReference>
<dbReference type="OrthoDB" id="4921788at2759"/>
<name>A0A9P4MDN8_9PEZI</name>
<reference evidence="3" key="1">
    <citation type="journal article" date="2020" name="Stud. Mycol.">
        <title>101 Dothideomycetes genomes: a test case for predicting lifestyles and emergence of pathogens.</title>
        <authorList>
            <person name="Haridas S."/>
            <person name="Albert R."/>
            <person name="Binder M."/>
            <person name="Bloem J."/>
            <person name="Labutti K."/>
            <person name="Salamov A."/>
            <person name="Andreopoulos B."/>
            <person name="Baker S."/>
            <person name="Barry K."/>
            <person name="Bills G."/>
            <person name="Bluhm B."/>
            <person name="Cannon C."/>
            <person name="Castanera R."/>
            <person name="Culley D."/>
            <person name="Daum C."/>
            <person name="Ezra D."/>
            <person name="Gonzalez J."/>
            <person name="Henrissat B."/>
            <person name="Kuo A."/>
            <person name="Liang C."/>
            <person name="Lipzen A."/>
            <person name="Lutzoni F."/>
            <person name="Magnuson J."/>
            <person name="Mondo S."/>
            <person name="Nolan M."/>
            <person name="Ohm R."/>
            <person name="Pangilinan J."/>
            <person name="Park H.-J."/>
            <person name="Ramirez L."/>
            <person name="Alfaro M."/>
            <person name="Sun H."/>
            <person name="Tritt A."/>
            <person name="Yoshinaga Y."/>
            <person name="Zwiers L.-H."/>
            <person name="Turgeon B."/>
            <person name="Goodwin S."/>
            <person name="Spatafora J."/>
            <person name="Crous P."/>
            <person name="Grigoriev I."/>
        </authorList>
    </citation>
    <scope>NUCLEOTIDE SEQUENCE</scope>
    <source>
        <strain evidence="3">CBS 260.36</strain>
    </source>
</reference>
<dbReference type="AlphaFoldDB" id="A0A9P4MDN8"/>
<dbReference type="SUPFAM" id="SSF53933">
    <property type="entry name" value="Microbial ribonucleases"/>
    <property type="match status" value="1"/>
</dbReference>
<comment type="caution">
    <text evidence="3">The sequence shown here is derived from an EMBL/GenBank/DDBJ whole genome shotgun (WGS) entry which is preliminary data.</text>
</comment>
<organism evidence="3 4">
    <name type="scientific">Myriangium duriaei CBS 260.36</name>
    <dbReference type="NCBI Taxonomy" id="1168546"/>
    <lineage>
        <taxon>Eukaryota</taxon>
        <taxon>Fungi</taxon>
        <taxon>Dikarya</taxon>
        <taxon>Ascomycota</taxon>
        <taxon>Pezizomycotina</taxon>
        <taxon>Dothideomycetes</taxon>
        <taxon>Dothideomycetidae</taxon>
        <taxon>Myriangiales</taxon>
        <taxon>Myriangiaceae</taxon>
        <taxon>Myriangium</taxon>
    </lineage>
</organism>
<proteinExistence type="predicted"/>
<dbReference type="GO" id="GO:0003723">
    <property type="term" value="F:RNA binding"/>
    <property type="evidence" value="ECO:0007669"/>
    <property type="project" value="InterPro"/>
</dbReference>
<keyword evidence="1" id="KW-0540">Nuclease</keyword>
<evidence type="ECO:0000313" key="4">
    <source>
        <dbReference type="Proteomes" id="UP000799439"/>
    </source>
</evidence>
<keyword evidence="4" id="KW-1185">Reference proteome</keyword>
<keyword evidence="2" id="KW-0378">Hydrolase</keyword>
<evidence type="ECO:0000256" key="1">
    <source>
        <dbReference type="ARBA" id="ARBA00022722"/>
    </source>
</evidence>
<accession>A0A9P4MDN8</accession>
<protein>
    <submittedName>
        <fullName evidence="3">Uncharacterized protein</fullName>
    </submittedName>
</protein>
<dbReference type="InterPro" id="IPR016191">
    <property type="entry name" value="Ribonuclease/ribotoxin"/>
</dbReference>